<evidence type="ECO:0000256" key="2">
    <source>
        <dbReference type="SAM" id="MobiDB-lite"/>
    </source>
</evidence>
<keyword evidence="3" id="KW-1133">Transmembrane helix</keyword>
<evidence type="ECO:0000256" key="1">
    <source>
        <dbReference type="SAM" id="Coils"/>
    </source>
</evidence>
<comment type="caution">
    <text evidence="4">The sequence shown here is derived from an EMBL/GenBank/DDBJ whole genome shotgun (WGS) entry which is preliminary data.</text>
</comment>
<feature type="region of interest" description="Disordered" evidence="2">
    <location>
        <begin position="1"/>
        <end position="22"/>
    </location>
</feature>
<evidence type="ECO:0000313" key="4">
    <source>
        <dbReference type="EMBL" id="KKZ13542.1"/>
    </source>
</evidence>
<dbReference type="EMBL" id="JXUO01000225">
    <property type="protein sequence ID" value="KKZ13542.1"/>
    <property type="molecule type" value="Genomic_DNA"/>
</dbReference>
<keyword evidence="3" id="KW-0472">Membrane</keyword>
<proteinExistence type="predicted"/>
<keyword evidence="1" id="KW-0175">Coiled coil</keyword>
<reference evidence="4 5" key="1">
    <citation type="submission" date="2015-01" db="EMBL/GenBank/DDBJ databases">
        <title>Lifestyle Evolution in Cyanobacterial Symbionts of Sponges.</title>
        <authorList>
            <person name="Burgsdorf I."/>
            <person name="Slaby B.M."/>
            <person name="Handley K.M."/>
            <person name="Haber M."/>
            <person name="Blom J."/>
            <person name="Marshall C.W."/>
            <person name="Gilbert J.A."/>
            <person name="Hentschel U."/>
            <person name="Steindler L."/>
        </authorList>
    </citation>
    <scope>NUCLEOTIDE SEQUENCE [LARGE SCALE GENOMIC DNA]</scope>
    <source>
        <strain evidence="4">142</strain>
    </source>
</reference>
<name>A0A6N3X434_9SYNE</name>
<sequence>MTSSGPSQQQPDNQQPKDGRLRQLGQLLWDNLSLKRYREIRKDSEKEIRKKLEDNERNRILQNLEENIVITLEKIKLLDETEENIGKAKDDLDKAKNKLEEQTAKLIRQQVYNLKTHKSMENQLQKLQSFIITFPIILVIFGIVFSDRVKDIMEIDVLRTKIERLEKDMNSSQPNGWAAGSSVCQPGDEICCSSDDGFFSC</sequence>
<feature type="compositionally biased region" description="Polar residues" evidence="2">
    <location>
        <begin position="1"/>
        <end position="14"/>
    </location>
</feature>
<keyword evidence="3" id="KW-0812">Transmembrane</keyword>
<dbReference type="Proteomes" id="UP000035054">
    <property type="component" value="Unassembled WGS sequence"/>
</dbReference>
<accession>A0A6N3X434</accession>
<gene>
    <name evidence="4" type="ORF">TH68_06715</name>
</gene>
<dbReference type="AlphaFoldDB" id="A0A6N3X434"/>
<evidence type="ECO:0000256" key="3">
    <source>
        <dbReference type="SAM" id="Phobius"/>
    </source>
</evidence>
<feature type="transmembrane region" description="Helical" evidence="3">
    <location>
        <begin position="127"/>
        <end position="145"/>
    </location>
</feature>
<organism evidence="4 5">
    <name type="scientific">Candidatus Synechococcus spongiarum 142</name>
    <dbReference type="NCBI Taxonomy" id="1608213"/>
    <lineage>
        <taxon>Bacteria</taxon>
        <taxon>Bacillati</taxon>
        <taxon>Cyanobacteriota</taxon>
        <taxon>Cyanophyceae</taxon>
        <taxon>Synechococcales</taxon>
        <taxon>Synechococcaceae</taxon>
        <taxon>Synechococcus</taxon>
    </lineage>
</organism>
<protein>
    <submittedName>
        <fullName evidence="4">Uncharacterized protein</fullName>
    </submittedName>
</protein>
<feature type="coiled-coil region" evidence="1">
    <location>
        <begin position="34"/>
        <end position="109"/>
    </location>
</feature>
<evidence type="ECO:0000313" key="5">
    <source>
        <dbReference type="Proteomes" id="UP000035054"/>
    </source>
</evidence>